<sequence>MRLSIKLESAMNIRDLKLYLHLCETCHFGITANAMHVSPSTLSRQIQRLEEHFGHPLFIRDNRQVQITSEGEKVKRFAKQVINMHQQLKHDLDQSNQHIVGELTLFCSVTAAYSHLPEILDRFRIHYPLVEIKLSTGDAADAVKKIQANEADLAIAGKPKQLPTGIEFLKFGEIEMVLLIPKLNSTFSDKLHQKQPDWHNIPFILPEHGPSRHRIDLWFKQRKISNPKIYATVAGHEAIVSMVALGCGVALLPKVVMDNSPERIRERITEWSTNLMEPFDVGICVQKRRLSEKIIAAFWAICNLNLPNNA</sequence>
<dbReference type="NCBIfam" id="NF008722">
    <property type="entry name" value="PRK11716.1"/>
    <property type="match status" value="1"/>
</dbReference>
<evidence type="ECO:0000256" key="1">
    <source>
        <dbReference type="ARBA" id="ARBA00009437"/>
    </source>
</evidence>
<evidence type="ECO:0000256" key="4">
    <source>
        <dbReference type="ARBA" id="ARBA00023163"/>
    </source>
</evidence>
<dbReference type="PANTHER" id="PTHR30126:SF81">
    <property type="entry name" value="HTH-TYPE TRANSCRIPTIONAL REGULATOR ILVY"/>
    <property type="match status" value="1"/>
</dbReference>
<name>A0A1C4ASX4_9GAMM</name>
<keyword evidence="2" id="KW-0805">Transcription regulation</keyword>
<dbReference type="FunFam" id="1.10.10.10:FF:000001">
    <property type="entry name" value="LysR family transcriptional regulator"/>
    <property type="match status" value="1"/>
</dbReference>
<dbReference type="InterPro" id="IPR036388">
    <property type="entry name" value="WH-like_DNA-bd_sf"/>
</dbReference>
<comment type="similarity">
    <text evidence="1">Belongs to the LysR transcriptional regulatory family.</text>
</comment>
<feature type="domain" description="HTH lysR-type" evidence="5">
    <location>
        <begin position="11"/>
        <end position="68"/>
    </location>
</feature>
<dbReference type="InterPro" id="IPR000847">
    <property type="entry name" value="LysR_HTH_N"/>
</dbReference>
<dbReference type="GO" id="GO:0003700">
    <property type="term" value="F:DNA-binding transcription factor activity"/>
    <property type="evidence" value="ECO:0007669"/>
    <property type="project" value="InterPro"/>
</dbReference>
<dbReference type="GO" id="GO:0000976">
    <property type="term" value="F:transcription cis-regulatory region binding"/>
    <property type="evidence" value="ECO:0007669"/>
    <property type="project" value="TreeGrafter"/>
</dbReference>
<dbReference type="PANTHER" id="PTHR30126">
    <property type="entry name" value="HTH-TYPE TRANSCRIPTIONAL REGULATOR"/>
    <property type="match status" value="1"/>
</dbReference>
<dbReference type="AlphaFoldDB" id="A0A1C4ASX4"/>
<keyword evidence="7" id="KW-1185">Reference proteome</keyword>
<evidence type="ECO:0000313" key="6">
    <source>
        <dbReference type="EMBL" id="SCB97588.1"/>
    </source>
</evidence>
<dbReference type="PROSITE" id="PS50931">
    <property type="entry name" value="HTH_LYSR"/>
    <property type="match status" value="1"/>
</dbReference>
<dbReference type="Pfam" id="PF03466">
    <property type="entry name" value="LysR_substrate"/>
    <property type="match status" value="1"/>
</dbReference>
<reference evidence="7" key="1">
    <citation type="submission" date="2016-08" db="EMBL/GenBank/DDBJ databases">
        <authorList>
            <person name="Varghese N."/>
            <person name="Submissions Spin"/>
        </authorList>
    </citation>
    <scope>NUCLEOTIDE SEQUENCE [LARGE SCALE GENOMIC DNA]</scope>
    <source>
        <strain evidence="7">R-53144</strain>
    </source>
</reference>
<dbReference type="Gene3D" id="3.40.190.10">
    <property type="entry name" value="Periplasmic binding protein-like II"/>
    <property type="match status" value="2"/>
</dbReference>
<dbReference type="EMBL" id="FMBA01000013">
    <property type="protein sequence ID" value="SCB97588.1"/>
    <property type="molecule type" value="Genomic_DNA"/>
</dbReference>
<dbReference type="Pfam" id="PF00126">
    <property type="entry name" value="HTH_1"/>
    <property type="match status" value="1"/>
</dbReference>
<proteinExistence type="inferred from homology"/>
<evidence type="ECO:0000259" key="5">
    <source>
        <dbReference type="PROSITE" id="PS50931"/>
    </source>
</evidence>
<evidence type="ECO:0000256" key="3">
    <source>
        <dbReference type="ARBA" id="ARBA00023125"/>
    </source>
</evidence>
<dbReference type="InterPro" id="IPR005119">
    <property type="entry name" value="LysR_subst-bd"/>
</dbReference>
<dbReference type="Gene3D" id="1.10.10.10">
    <property type="entry name" value="Winged helix-like DNA-binding domain superfamily/Winged helix DNA-binding domain"/>
    <property type="match status" value="1"/>
</dbReference>
<dbReference type="CDD" id="cd08430">
    <property type="entry name" value="PBP2_IlvY"/>
    <property type="match status" value="1"/>
</dbReference>
<keyword evidence="4" id="KW-0804">Transcription</keyword>
<dbReference type="SUPFAM" id="SSF53850">
    <property type="entry name" value="Periplasmic binding protein-like II"/>
    <property type="match status" value="1"/>
</dbReference>
<dbReference type="InterPro" id="IPR037404">
    <property type="entry name" value="IlvY_PBP2"/>
</dbReference>
<dbReference type="InterPro" id="IPR036390">
    <property type="entry name" value="WH_DNA-bd_sf"/>
</dbReference>
<dbReference type="STRING" id="1798183.GA0061080_101350"/>
<gene>
    <name evidence="6" type="ORF">GA0061080_101350</name>
</gene>
<protein>
    <submittedName>
        <fullName evidence="6">LysR family transcriptional regulator, positive regulator for ilvC</fullName>
    </submittedName>
</protein>
<evidence type="ECO:0000313" key="7">
    <source>
        <dbReference type="Proteomes" id="UP000199698"/>
    </source>
</evidence>
<dbReference type="SUPFAM" id="SSF46785">
    <property type="entry name" value="Winged helix' DNA-binding domain"/>
    <property type="match status" value="1"/>
</dbReference>
<keyword evidence="3" id="KW-0238">DNA-binding</keyword>
<organism evidence="6 7">
    <name type="scientific">Gilliamella intestini</name>
    <dbReference type="NCBI Taxonomy" id="1798183"/>
    <lineage>
        <taxon>Bacteria</taxon>
        <taxon>Pseudomonadati</taxon>
        <taxon>Pseudomonadota</taxon>
        <taxon>Gammaproteobacteria</taxon>
        <taxon>Orbales</taxon>
        <taxon>Orbaceae</taxon>
        <taxon>Gilliamella</taxon>
    </lineage>
</organism>
<accession>A0A1C4ASX4</accession>
<evidence type="ECO:0000256" key="2">
    <source>
        <dbReference type="ARBA" id="ARBA00023015"/>
    </source>
</evidence>
<dbReference type="Proteomes" id="UP000199698">
    <property type="component" value="Unassembled WGS sequence"/>
</dbReference>